<keyword evidence="3" id="KW-1185">Reference proteome</keyword>
<feature type="region of interest" description="Disordered" evidence="1">
    <location>
        <begin position="150"/>
        <end position="200"/>
    </location>
</feature>
<evidence type="ECO:0000256" key="1">
    <source>
        <dbReference type="SAM" id="MobiDB-lite"/>
    </source>
</evidence>
<dbReference type="Proteomes" id="UP000016933">
    <property type="component" value="Unassembled WGS sequence"/>
</dbReference>
<dbReference type="EMBL" id="KB446548">
    <property type="protein sequence ID" value="EME38109.1"/>
    <property type="molecule type" value="Genomic_DNA"/>
</dbReference>
<organism evidence="2 3">
    <name type="scientific">Dothistroma septosporum (strain NZE10 / CBS 128990)</name>
    <name type="common">Red band needle blight fungus</name>
    <name type="synonym">Mycosphaerella pini</name>
    <dbReference type="NCBI Taxonomy" id="675120"/>
    <lineage>
        <taxon>Eukaryota</taxon>
        <taxon>Fungi</taxon>
        <taxon>Dikarya</taxon>
        <taxon>Ascomycota</taxon>
        <taxon>Pezizomycotina</taxon>
        <taxon>Dothideomycetes</taxon>
        <taxon>Dothideomycetidae</taxon>
        <taxon>Mycosphaerellales</taxon>
        <taxon>Mycosphaerellaceae</taxon>
        <taxon>Dothistroma</taxon>
    </lineage>
</organism>
<gene>
    <name evidence="2" type="ORF">DOTSEDRAFT_29700</name>
</gene>
<protein>
    <submittedName>
        <fullName evidence="2">Uncharacterized protein</fullName>
    </submittedName>
</protein>
<feature type="compositionally biased region" description="Polar residues" evidence="1">
    <location>
        <begin position="167"/>
        <end position="188"/>
    </location>
</feature>
<feature type="region of interest" description="Disordered" evidence="1">
    <location>
        <begin position="102"/>
        <end position="123"/>
    </location>
</feature>
<dbReference type="AlphaFoldDB" id="M2YHV0"/>
<dbReference type="HOGENOM" id="CLU_831625_0_0_1"/>
<evidence type="ECO:0000313" key="3">
    <source>
        <dbReference type="Proteomes" id="UP000016933"/>
    </source>
</evidence>
<reference evidence="3" key="1">
    <citation type="journal article" date="2012" name="PLoS Genet.">
        <title>The genomes of the fungal plant pathogens Cladosporium fulvum and Dothistroma septosporum reveal adaptation to different hosts and lifestyles but also signatures of common ancestry.</title>
        <authorList>
            <person name="de Wit P.J.G.M."/>
            <person name="van der Burgt A."/>
            <person name="Oekmen B."/>
            <person name="Stergiopoulos I."/>
            <person name="Abd-Elsalam K.A."/>
            <person name="Aerts A.L."/>
            <person name="Bahkali A.H."/>
            <person name="Beenen H.G."/>
            <person name="Chettri P."/>
            <person name="Cox M.P."/>
            <person name="Datema E."/>
            <person name="de Vries R.P."/>
            <person name="Dhillon B."/>
            <person name="Ganley A.R."/>
            <person name="Griffiths S.A."/>
            <person name="Guo Y."/>
            <person name="Hamelin R.C."/>
            <person name="Henrissat B."/>
            <person name="Kabir M.S."/>
            <person name="Jashni M.K."/>
            <person name="Kema G."/>
            <person name="Klaubauf S."/>
            <person name="Lapidus A."/>
            <person name="Levasseur A."/>
            <person name="Lindquist E."/>
            <person name="Mehrabi R."/>
            <person name="Ohm R.A."/>
            <person name="Owen T.J."/>
            <person name="Salamov A."/>
            <person name="Schwelm A."/>
            <person name="Schijlen E."/>
            <person name="Sun H."/>
            <person name="van den Burg H.A."/>
            <person name="van Ham R.C.H.J."/>
            <person name="Zhang S."/>
            <person name="Goodwin S.B."/>
            <person name="Grigoriev I.V."/>
            <person name="Collemare J."/>
            <person name="Bradshaw R.E."/>
        </authorList>
    </citation>
    <scope>NUCLEOTIDE SEQUENCE [LARGE SCALE GENOMIC DNA]</scope>
    <source>
        <strain evidence="3">NZE10 / CBS 128990</strain>
    </source>
</reference>
<evidence type="ECO:0000313" key="2">
    <source>
        <dbReference type="EMBL" id="EME38109.1"/>
    </source>
</evidence>
<feature type="region of interest" description="Disordered" evidence="1">
    <location>
        <begin position="298"/>
        <end position="334"/>
    </location>
</feature>
<sequence length="334" mass="36140">MWELDIVRGGYSTTQEQDRQHARDNIKTAAETLGLTVPWNDPPRFASVSRPPAPRTIRETAPRMSRTLLSGSATSSIANTRKRTRDSTTAYDYDATSEAVLNEPKRARTNKSTSCRSGGDAWLQSFGEQNEGETRYPTISSQQTGIDRGAFASNNVSRGDNDLASPAMQSVSSNDRGNATATSDQPQLPSHYGGSKSSGATSARIALDFTDDEKRSIVTAINGFDRDETSRVISASPDGHNTKVDLIEDQPLPPDVFDGMLPANGIPIARQARVSRALTRITTAQRREQMTRALAMEIERRKKAAEEASEATGGQSNEAHIAGGRRRTGGRDGG</sequence>
<name>M2YHV0_DOTSN</name>
<proteinExistence type="predicted"/>
<accession>M2YHV0</accession>
<reference evidence="2 3" key="2">
    <citation type="journal article" date="2012" name="PLoS Pathog.">
        <title>Diverse lifestyles and strategies of plant pathogenesis encoded in the genomes of eighteen Dothideomycetes fungi.</title>
        <authorList>
            <person name="Ohm R.A."/>
            <person name="Feau N."/>
            <person name="Henrissat B."/>
            <person name="Schoch C.L."/>
            <person name="Horwitz B.A."/>
            <person name="Barry K.W."/>
            <person name="Condon B.J."/>
            <person name="Copeland A.C."/>
            <person name="Dhillon B."/>
            <person name="Glaser F."/>
            <person name="Hesse C.N."/>
            <person name="Kosti I."/>
            <person name="LaButti K."/>
            <person name="Lindquist E.A."/>
            <person name="Lucas S."/>
            <person name="Salamov A.A."/>
            <person name="Bradshaw R.E."/>
            <person name="Ciuffetti L."/>
            <person name="Hamelin R.C."/>
            <person name="Kema G.H.J."/>
            <person name="Lawrence C."/>
            <person name="Scott J.A."/>
            <person name="Spatafora J.W."/>
            <person name="Turgeon B.G."/>
            <person name="de Wit P.J.G.M."/>
            <person name="Zhong S."/>
            <person name="Goodwin S.B."/>
            <person name="Grigoriev I.V."/>
        </authorList>
    </citation>
    <scope>NUCLEOTIDE SEQUENCE [LARGE SCALE GENOMIC DNA]</scope>
    <source>
        <strain evidence="3">NZE10 / CBS 128990</strain>
    </source>
</reference>